<reference evidence="2 3" key="2">
    <citation type="journal article" date="2019" name="G3 (Bethesda)">
        <title>Hybrid Assembly of the Genome of the Entomopathogenic Nematode Steinernema carpocapsae Identifies the X-Chromosome.</title>
        <authorList>
            <person name="Serra L."/>
            <person name="Macchietto M."/>
            <person name="Macias-Munoz A."/>
            <person name="McGill C.J."/>
            <person name="Rodriguez I.M."/>
            <person name="Rodriguez B."/>
            <person name="Murad R."/>
            <person name="Mortazavi A."/>
        </authorList>
    </citation>
    <scope>NUCLEOTIDE SEQUENCE [LARGE SCALE GENOMIC DNA]</scope>
    <source>
        <strain evidence="2 3">ALL</strain>
    </source>
</reference>
<evidence type="ECO:0000256" key="1">
    <source>
        <dbReference type="SAM" id="SignalP"/>
    </source>
</evidence>
<dbReference type="EMBL" id="AZBU02000013">
    <property type="protein sequence ID" value="TKR58596.1"/>
    <property type="molecule type" value="Genomic_DNA"/>
</dbReference>
<name>A0A4U5LRH8_STECR</name>
<dbReference type="Proteomes" id="UP000298663">
    <property type="component" value="Unassembled WGS sequence"/>
</dbReference>
<gene>
    <name evidence="2" type="ORF">L596_030020</name>
</gene>
<dbReference type="AlphaFoldDB" id="A0A4U5LRH8"/>
<evidence type="ECO:0000313" key="3">
    <source>
        <dbReference type="Proteomes" id="UP000298663"/>
    </source>
</evidence>
<organism evidence="2 3">
    <name type="scientific">Steinernema carpocapsae</name>
    <name type="common">Entomopathogenic nematode</name>
    <dbReference type="NCBI Taxonomy" id="34508"/>
    <lineage>
        <taxon>Eukaryota</taxon>
        <taxon>Metazoa</taxon>
        <taxon>Ecdysozoa</taxon>
        <taxon>Nematoda</taxon>
        <taxon>Chromadorea</taxon>
        <taxon>Rhabditida</taxon>
        <taxon>Tylenchina</taxon>
        <taxon>Panagrolaimomorpha</taxon>
        <taxon>Strongyloidoidea</taxon>
        <taxon>Steinernematidae</taxon>
        <taxon>Steinernema</taxon>
    </lineage>
</organism>
<feature type="chain" id="PRO_5020238669" evidence="1">
    <location>
        <begin position="26"/>
        <end position="76"/>
    </location>
</feature>
<keyword evidence="1" id="KW-0732">Signal</keyword>
<feature type="signal peptide" evidence="1">
    <location>
        <begin position="1"/>
        <end position="25"/>
    </location>
</feature>
<comment type="caution">
    <text evidence="2">The sequence shown here is derived from an EMBL/GenBank/DDBJ whole genome shotgun (WGS) entry which is preliminary data.</text>
</comment>
<protein>
    <submittedName>
        <fullName evidence="2">Uncharacterized protein</fullName>
    </submittedName>
</protein>
<reference evidence="2 3" key="1">
    <citation type="journal article" date="2015" name="Genome Biol.">
        <title>Comparative genomics of Steinernema reveals deeply conserved gene regulatory networks.</title>
        <authorList>
            <person name="Dillman A.R."/>
            <person name="Macchietto M."/>
            <person name="Porter C.F."/>
            <person name="Rogers A."/>
            <person name="Williams B."/>
            <person name="Antoshechkin I."/>
            <person name="Lee M.M."/>
            <person name="Goodwin Z."/>
            <person name="Lu X."/>
            <person name="Lewis E.E."/>
            <person name="Goodrich-Blair H."/>
            <person name="Stock S.P."/>
            <person name="Adams B.J."/>
            <person name="Sternberg P.W."/>
            <person name="Mortazavi A."/>
        </authorList>
    </citation>
    <scope>NUCLEOTIDE SEQUENCE [LARGE SCALE GENOMIC DNA]</scope>
    <source>
        <strain evidence="2 3">ALL</strain>
    </source>
</reference>
<sequence>MNVFHYAAFFLLALFFFDHCCTSNAAPSNSMTRIQEVFRKLMGSKPAMASRGKKFYSEATSPYRHSRFGGVEPDFW</sequence>
<keyword evidence="3" id="KW-1185">Reference proteome</keyword>
<evidence type="ECO:0000313" key="2">
    <source>
        <dbReference type="EMBL" id="TKR58596.1"/>
    </source>
</evidence>
<accession>A0A4U5LRH8</accession>
<dbReference type="OrthoDB" id="5780582at2759"/>
<proteinExistence type="predicted"/>